<dbReference type="Pfam" id="PF06808">
    <property type="entry name" value="DctM"/>
    <property type="match status" value="1"/>
</dbReference>
<dbReference type="PIRSF" id="PIRSF006066">
    <property type="entry name" value="HI0050"/>
    <property type="match status" value="1"/>
</dbReference>
<keyword evidence="6 7" id="KW-0472">Membrane</keyword>
<comment type="subunit">
    <text evidence="7">The complex comprises the extracytoplasmic solute receptor protein and the two transmembrane proteins.</text>
</comment>
<comment type="subcellular location">
    <subcellularLocation>
        <location evidence="1 7">Cell inner membrane</location>
        <topology evidence="1 7">Multi-pass membrane protein</topology>
    </subcellularLocation>
</comment>
<organism evidence="9 10">
    <name type="scientific">Rhodovulum sulfidophilum</name>
    <name type="common">Rhodobacter sulfidophilus</name>
    <dbReference type="NCBI Taxonomy" id="35806"/>
    <lineage>
        <taxon>Bacteria</taxon>
        <taxon>Pseudomonadati</taxon>
        <taxon>Pseudomonadota</taxon>
        <taxon>Alphaproteobacteria</taxon>
        <taxon>Rhodobacterales</taxon>
        <taxon>Paracoccaceae</taxon>
        <taxon>Rhodovulum</taxon>
    </lineage>
</organism>
<feature type="transmembrane region" description="Helical" evidence="7">
    <location>
        <begin position="240"/>
        <end position="256"/>
    </location>
</feature>
<keyword evidence="3 7" id="KW-0997">Cell inner membrane</keyword>
<comment type="caution">
    <text evidence="7">Lacks conserved residue(s) required for the propagation of feature annotation.</text>
</comment>
<evidence type="ECO:0000256" key="1">
    <source>
        <dbReference type="ARBA" id="ARBA00004429"/>
    </source>
</evidence>
<evidence type="ECO:0000259" key="8">
    <source>
        <dbReference type="Pfam" id="PF06808"/>
    </source>
</evidence>
<proteinExistence type="inferred from homology"/>
<evidence type="ECO:0000313" key="10">
    <source>
        <dbReference type="Proteomes" id="UP000064912"/>
    </source>
</evidence>
<comment type="function">
    <text evidence="7">Part of the tripartite ATP-independent periplasmic (TRAP) transport system.</text>
</comment>
<feature type="transmembrane region" description="Helical" evidence="7">
    <location>
        <begin position="268"/>
        <end position="293"/>
    </location>
</feature>
<dbReference type="InterPro" id="IPR010656">
    <property type="entry name" value="DctM"/>
</dbReference>
<reference evidence="9 10" key="1">
    <citation type="submission" date="2015-02" db="EMBL/GenBank/DDBJ databases">
        <title>Genome sequene of Rhodovulum sulfidophilum DSM 2351.</title>
        <authorList>
            <person name="Nagao N."/>
        </authorList>
    </citation>
    <scope>NUCLEOTIDE SEQUENCE [LARGE SCALE GENOMIC DNA]</scope>
    <source>
        <strain evidence="9 10">DSM 2351</strain>
    </source>
</reference>
<dbReference type="Proteomes" id="UP000064912">
    <property type="component" value="Chromosome"/>
</dbReference>
<accession>A0A0D6B7W4</accession>
<dbReference type="GO" id="GO:0005886">
    <property type="term" value="C:plasma membrane"/>
    <property type="evidence" value="ECO:0007669"/>
    <property type="project" value="UniProtKB-SubCell"/>
</dbReference>
<feature type="transmembrane region" description="Helical" evidence="7">
    <location>
        <begin position="313"/>
        <end position="343"/>
    </location>
</feature>
<keyword evidence="5 7" id="KW-1133">Transmembrane helix</keyword>
<feature type="domain" description="TRAP C4-dicarboxylate transport system permease DctM subunit" evidence="8">
    <location>
        <begin position="6"/>
        <end position="415"/>
    </location>
</feature>
<dbReference type="InterPro" id="IPR004681">
    <property type="entry name" value="TRAP_DctM"/>
</dbReference>
<gene>
    <name evidence="9" type="ORF">NHU_03723</name>
</gene>
<dbReference type="AlphaFoldDB" id="A0A0D6B7W4"/>
<comment type="similarity">
    <text evidence="7">Belongs to the TRAP transporter large permease family.</text>
</comment>
<feature type="transmembrane region" description="Helical" evidence="7">
    <location>
        <begin position="45"/>
        <end position="66"/>
    </location>
</feature>
<feature type="transmembrane region" description="Helical" evidence="7">
    <location>
        <begin position="133"/>
        <end position="159"/>
    </location>
</feature>
<name>A0A0D6B7W4_RHOSU</name>
<keyword evidence="2" id="KW-1003">Cell membrane</keyword>
<protein>
    <recommendedName>
        <fullName evidence="7">TRAP transporter large permease protein</fullName>
    </recommendedName>
</protein>
<dbReference type="PANTHER" id="PTHR33362">
    <property type="entry name" value="SIALIC ACID TRAP TRANSPORTER PERMEASE PROTEIN SIAT-RELATED"/>
    <property type="match status" value="1"/>
</dbReference>
<evidence type="ECO:0000256" key="7">
    <source>
        <dbReference type="RuleBase" id="RU369079"/>
    </source>
</evidence>
<evidence type="ECO:0000256" key="3">
    <source>
        <dbReference type="ARBA" id="ARBA00022519"/>
    </source>
</evidence>
<dbReference type="eggNOG" id="COG1593">
    <property type="taxonomic scope" value="Bacteria"/>
</dbReference>
<evidence type="ECO:0000256" key="2">
    <source>
        <dbReference type="ARBA" id="ARBA00022475"/>
    </source>
</evidence>
<dbReference type="EMBL" id="AP014800">
    <property type="protein sequence ID" value="BAQ70849.1"/>
    <property type="molecule type" value="Genomic_DNA"/>
</dbReference>
<keyword evidence="7" id="KW-0813">Transport</keyword>
<evidence type="ECO:0000313" key="9">
    <source>
        <dbReference type="EMBL" id="BAQ70849.1"/>
    </source>
</evidence>
<feature type="transmembrane region" description="Helical" evidence="7">
    <location>
        <begin position="396"/>
        <end position="413"/>
    </location>
</feature>
<keyword evidence="4 7" id="KW-0812">Transmembrane</keyword>
<sequence length="428" mass="44169">MLVIAVAFVLLLLAGVPVVFVLGASAVLALVTTTDVPVAIVSQRVFAGLNTFTLMSIPFFVFAGVIMDAGGISRRIVEFASAVIGWVVGSLLQVSCLAAAGLAAISGSGSADTAAISAIMQPQLRRRGYDVDFGAAIIASAGSIAQVIPPSLTMVILAVVSNVSIGALFLSGVVPGLMCIAILMVIAYVHAKRGGAAYREAEPFTFARLLRTGWAALPAAGMPVLILGGILGGVFTPTEAAAVSGFYGLLVGALLYRDLDLRRLPDLILRTVSLSSAVMLIIGTASVFSWLIANANVPQLLGNWIAGVSSSQLMFLLIANVLFLFVGMFLETIAAILIIVPVLSPIAAQMGVDPIHFSLLIILNCAIGTVTPPYGVSLFVASSVAGRPVLSVARKLALPLAGLFAVLIAVTLLPDLPLFLPRLAGLID</sequence>
<feature type="transmembrane region" description="Helical" evidence="7">
    <location>
        <begin position="355"/>
        <end position="376"/>
    </location>
</feature>
<feature type="transmembrane region" description="Helical" evidence="7">
    <location>
        <begin position="165"/>
        <end position="191"/>
    </location>
</feature>
<dbReference type="KEGG" id="rsu:NHU_03723"/>
<evidence type="ECO:0000256" key="4">
    <source>
        <dbReference type="ARBA" id="ARBA00022692"/>
    </source>
</evidence>
<feature type="transmembrane region" description="Helical" evidence="7">
    <location>
        <begin position="212"/>
        <end position="234"/>
    </location>
</feature>
<dbReference type="NCBIfam" id="TIGR00786">
    <property type="entry name" value="dctM"/>
    <property type="match status" value="1"/>
</dbReference>
<dbReference type="PANTHER" id="PTHR33362:SF2">
    <property type="entry name" value="TRAP TRANSPORTER LARGE PERMEASE PROTEIN"/>
    <property type="match status" value="1"/>
</dbReference>
<dbReference type="GO" id="GO:0022857">
    <property type="term" value="F:transmembrane transporter activity"/>
    <property type="evidence" value="ECO:0007669"/>
    <property type="project" value="UniProtKB-UniRule"/>
</dbReference>
<evidence type="ECO:0000256" key="6">
    <source>
        <dbReference type="ARBA" id="ARBA00023136"/>
    </source>
</evidence>
<evidence type="ECO:0000256" key="5">
    <source>
        <dbReference type="ARBA" id="ARBA00022989"/>
    </source>
</evidence>
<dbReference type="PATRIC" id="fig|35806.4.peg.3817"/>